<gene>
    <name evidence="4" type="ORF">F130042H8_14630</name>
</gene>
<evidence type="ECO:0000259" key="3">
    <source>
        <dbReference type="PROSITE" id="PS51186"/>
    </source>
</evidence>
<feature type="domain" description="N-acetyltransferase" evidence="3">
    <location>
        <begin position="7"/>
        <end position="175"/>
    </location>
</feature>
<dbReference type="Pfam" id="PF13420">
    <property type="entry name" value="Acetyltransf_4"/>
    <property type="match status" value="1"/>
</dbReference>
<evidence type="ECO:0000313" key="5">
    <source>
        <dbReference type="Proteomes" id="UP001600894"/>
    </source>
</evidence>
<keyword evidence="2" id="KW-0012">Acyltransferase</keyword>
<dbReference type="CDD" id="cd04301">
    <property type="entry name" value="NAT_SF"/>
    <property type="match status" value="1"/>
</dbReference>
<keyword evidence="5" id="KW-1185">Reference proteome</keyword>
<organism evidence="4 5">
    <name type="scientific">Enterocloster alcoholdehydrogenati</name>
    <dbReference type="NCBI Taxonomy" id="2547410"/>
    <lineage>
        <taxon>Bacteria</taxon>
        <taxon>Bacillati</taxon>
        <taxon>Bacillota</taxon>
        <taxon>Clostridia</taxon>
        <taxon>Lachnospirales</taxon>
        <taxon>Lachnospiraceae</taxon>
        <taxon>Enterocloster</taxon>
    </lineage>
</organism>
<name>A0ABQ0AWK9_9FIRM</name>
<evidence type="ECO:0000256" key="1">
    <source>
        <dbReference type="ARBA" id="ARBA00022679"/>
    </source>
</evidence>
<dbReference type="SUPFAM" id="SSF55729">
    <property type="entry name" value="Acyl-CoA N-acyltransferases (Nat)"/>
    <property type="match status" value="1"/>
</dbReference>
<dbReference type="RefSeq" id="WP_176253671.1">
    <property type="nucleotide sequence ID" value="NZ_BAABXL010000001.1"/>
</dbReference>
<accession>A0ABQ0AWK9</accession>
<dbReference type="PANTHER" id="PTHR43072">
    <property type="entry name" value="N-ACETYLTRANSFERASE"/>
    <property type="match status" value="1"/>
</dbReference>
<protein>
    <submittedName>
        <fullName evidence="4">GNAT family N-acetyltransferase</fullName>
    </submittedName>
</protein>
<keyword evidence="1" id="KW-0808">Transferase</keyword>
<dbReference type="Proteomes" id="UP001600894">
    <property type="component" value="Unassembled WGS sequence"/>
</dbReference>
<proteinExistence type="predicted"/>
<dbReference type="InterPro" id="IPR016181">
    <property type="entry name" value="Acyl_CoA_acyltransferase"/>
</dbReference>
<dbReference type="PROSITE" id="PS51186">
    <property type="entry name" value="GNAT"/>
    <property type="match status" value="1"/>
</dbReference>
<sequence length="198" mass="23068">MTHPSPITIRAAVPDDSGALLSIYRPYVERTAITFEYEVPSEEEFARRIRHTLKRYPYLIAETDGQILGYAYAGPFHERPAYDWAVETSIYVDMDRRRTGVGKQLYCALERILTAQNILNLNACIAWPETEDEYLTRNSADFHLHLGYRLVGEFHQCGYKFGRWYNMIWMEKLVGNHQTDMPSIRPFCEVKDLLTHGL</sequence>
<dbReference type="InterPro" id="IPR000182">
    <property type="entry name" value="GNAT_dom"/>
</dbReference>
<evidence type="ECO:0000313" key="4">
    <source>
        <dbReference type="EMBL" id="GAA6268403.1"/>
    </source>
</evidence>
<dbReference type="EMBL" id="BAABXL010000001">
    <property type="protein sequence ID" value="GAA6268403.1"/>
    <property type="molecule type" value="Genomic_DNA"/>
</dbReference>
<dbReference type="PANTHER" id="PTHR43072:SF23">
    <property type="entry name" value="UPF0039 PROTEIN C11D3.02C"/>
    <property type="match status" value="1"/>
</dbReference>
<reference evidence="4 5" key="1">
    <citation type="submission" date="2024-04" db="EMBL/GenBank/DDBJ databases">
        <title>Defined microbial consortia suppress multidrug-resistant proinflammatory Enterobacteriaceae via ecological control.</title>
        <authorList>
            <person name="Furuichi M."/>
            <person name="Kawaguchi T."/>
            <person name="Pust M."/>
            <person name="Yasuma K."/>
            <person name="Plichta D."/>
            <person name="Hasegawa N."/>
            <person name="Ohya T."/>
            <person name="Bhattarai S."/>
            <person name="Sasajima S."/>
            <person name="Aoto Y."/>
            <person name="Tuganbaev T."/>
            <person name="Yaginuma M."/>
            <person name="Ueda M."/>
            <person name="Okahashi N."/>
            <person name="Amafuji K."/>
            <person name="Kiridooshi Y."/>
            <person name="Sugita K."/>
            <person name="Strazar M."/>
            <person name="Skelly A."/>
            <person name="Suda W."/>
            <person name="Hattori M."/>
            <person name="Nakamoto N."/>
            <person name="Caballero S."/>
            <person name="Norman J."/>
            <person name="Olle B."/>
            <person name="Tanoue T."/>
            <person name="Arita M."/>
            <person name="Bucci V."/>
            <person name="Atarashi K."/>
            <person name="Xavier R."/>
            <person name="Honda K."/>
        </authorList>
    </citation>
    <scope>NUCLEOTIDE SEQUENCE [LARGE SCALE GENOMIC DNA]</scope>
    <source>
        <strain evidence="5">f13</strain>
    </source>
</reference>
<comment type="caution">
    <text evidence="4">The sequence shown here is derived from an EMBL/GenBank/DDBJ whole genome shotgun (WGS) entry which is preliminary data.</text>
</comment>
<dbReference type="Gene3D" id="3.40.630.30">
    <property type="match status" value="1"/>
</dbReference>
<evidence type="ECO:0000256" key="2">
    <source>
        <dbReference type="ARBA" id="ARBA00023315"/>
    </source>
</evidence>